<organism evidence="3 4">
    <name type="scientific">Plasmodium gallinaceum</name>
    <dbReference type="NCBI Taxonomy" id="5849"/>
    <lineage>
        <taxon>Eukaryota</taxon>
        <taxon>Sar</taxon>
        <taxon>Alveolata</taxon>
        <taxon>Apicomplexa</taxon>
        <taxon>Aconoidasida</taxon>
        <taxon>Haemosporida</taxon>
        <taxon>Plasmodiidae</taxon>
        <taxon>Plasmodium</taxon>
        <taxon>Plasmodium (Haemamoeba)</taxon>
    </lineage>
</organism>
<dbReference type="EMBL" id="CVMV01000070">
    <property type="protein sequence ID" value="CRG96877.1"/>
    <property type="molecule type" value="Genomic_DNA"/>
</dbReference>
<keyword evidence="1" id="KW-0175">Coiled coil</keyword>
<dbReference type="Proteomes" id="UP000220797">
    <property type="component" value="Unassembled WGS sequence"/>
</dbReference>
<keyword evidence="2" id="KW-1133">Transmembrane helix</keyword>
<feature type="transmembrane region" description="Helical" evidence="2">
    <location>
        <begin position="6"/>
        <end position="25"/>
    </location>
</feature>
<proteinExistence type="predicted"/>
<keyword evidence="2" id="KW-0472">Membrane</keyword>
<evidence type="ECO:0000313" key="4">
    <source>
        <dbReference type="Proteomes" id="UP000220797"/>
    </source>
</evidence>
<protein>
    <submittedName>
        <fullName evidence="3">Uncharacterized protein</fullName>
    </submittedName>
</protein>
<dbReference type="AlphaFoldDB" id="A0A1J1H0S4"/>
<keyword evidence="4" id="KW-1185">Reference proteome</keyword>
<dbReference type="GeneID" id="39732991"/>
<gene>
    <name evidence="3" type="ORF">PGAL8A_00445800</name>
</gene>
<evidence type="ECO:0000256" key="1">
    <source>
        <dbReference type="SAM" id="Coils"/>
    </source>
</evidence>
<dbReference type="VEuPathDB" id="PlasmoDB:PGAL8A_00445800"/>
<reference evidence="3" key="1">
    <citation type="submission" date="2015-04" db="EMBL/GenBank/DDBJ databases">
        <authorList>
            <consortium name="Pathogen Informatics"/>
        </authorList>
    </citation>
    <scope>NUCLEOTIDE SEQUENCE [LARGE SCALE GENOMIC DNA]</scope>
    <source>
        <strain evidence="3">8A</strain>
    </source>
</reference>
<sequence length="1006" mass="122898">MYIVNIYIYIFYIFIYIYIFFFHCYKNIMKNFLINVLSNIFKERNEKKLKKFYNFIIKNKNSVYLNDDDVLYPLSTISYFLNYLENEVAYFTNSHKYSSKNGEEENKSFELEIADVKNNKSKKKLYFSNLKNFLNSSRKYSNLFFDVYLKYILLEKKGKINIKNYMYLFNSLCLLNYDEQKKNCKHIFEKALVEIITINEHYLNQKSLYKKENASLSTPIDSQKILELLTLINKHNTKLEKYEINFDLLNLFYLHLFNYLFHTNFFVINELIKSINMNNNLFIKNFKRTNIITFNRNKNEKKVINVNYKENKINIKELKLFYNFILMDSYNFLSIIFFLNKYNNYNYFIIKNKNEDISLNNIISIIEMQKMHIFNSLFYNPFSKNQKNIYESIKYKIRKEKNDDNLKTFQINEEKNTFLKRQDKKYNNNNDIFNRLNNKYLYKKVLYSTNLLNSSVNIMIWEVFSNKNMYFFKNKRIVNFLLFQNNIIKIKFLKFICFSLIKDFHILNYFNKNIYNHICIYKLCIFLQKKYNNIEFFQEIYIYNKFFEFILKFYISFLCANNISFLLFVYSKNNLQQQKKEEEEEKEKEKKNRLIKLINDEIIKRINKSSIELSKDENYNSYLNNSNTSCFIINNDDNNYEKNNDNYLINNDIYILSTPNNFNKYKNHLNINKRHLYNICNSYVKLDFCDENFIKIIENFTNENIHKLNNKDITAAVYFFSKINYKNKDILKNIMIHIENKIYNFHFNEIHLIFKSYFKLKFFFKESIINILNHLLIDIYTIYFIDHIRKKENYECEDKEFNKYFDFLEEFTKSINSLNSKKKILFTKKGGKLEIFIDNSTLIIKEKEIHKTFLKYKNYNSKEFVKNILNILYILSKYKIKKNVLYDSLYIFIKEKNNHLLHIFDWNNLILSHCKTNYNATYLDKYISEFYKILKEIKILNYKNISILISLCYQLQNMKIKNKILIFDFLISKIDINTLSSKHYNLLKISFQKINHKKSYLFVKNI</sequence>
<dbReference type="RefSeq" id="XP_028529680.1">
    <property type="nucleotide sequence ID" value="XM_028673204.1"/>
</dbReference>
<comment type="caution">
    <text evidence="3">The sequence shown here is derived from an EMBL/GenBank/DDBJ whole genome shotgun (WGS) entry which is preliminary data.</text>
</comment>
<accession>A0A1J1H0S4</accession>
<feature type="coiled-coil region" evidence="1">
    <location>
        <begin position="572"/>
        <end position="601"/>
    </location>
</feature>
<dbReference type="OrthoDB" id="386230at2759"/>
<name>A0A1J1H0S4_PLAGA</name>
<evidence type="ECO:0000313" key="3">
    <source>
        <dbReference type="EMBL" id="CRG96877.1"/>
    </source>
</evidence>
<dbReference type="OMA" id="WGININI"/>
<evidence type="ECO:0000256" key="2">
    <source>
        <dbReference type="SAM" id="Phobius"/>
    </source>
</evidence>
<keyword evidence="2" id="KW-0812">Transmembrane</keyword>